<keyword evidence="2" id="KW-1185">Reference proteome</keyword>
<organism evidence="1 2">
    <name type="scientific">Coniosporium apollinis</name>
    <dbReference type="NCBI Taxonomy" id="61459"/>
    <lineage>
        <taxon>Eukaryota</taxon>
        <taxon>Fungi</taxon>
        <taxon>Dikarya</taxon>
        <taxon>Ascomycota</taxon>
        <taxon>Pezizomycotina</taxon>
        <taxon>Dothideomycetes</taxon>
        <taxon>Dothideomycetes incertae sedis</taxon>
        <taxon>Coniosporium</taxon>
    </lineage>
</organism>
<dbReference type="InterPro" id="IPR052999">
    <property type="entry name" value="PTS1_Protein"/>
</dbReference>
<comment type="caution">
    <text evidence="1">The sequence shown here is derived from an EMBL/GenBank/DDBJ whole genome shotgun (WGS) entry which is preliminary data.</text>
</comment>
<dbReference type="SUPFAM" id="SSF69118">
    <property type="entry name" value="AhpD-like"/>
    <property type="match status" value="1"/>
</dbReference>
<proteinExistence type="predicted"/>
<sequence length="163" mass="17467">MQAINGLISLKSSIDSTTPHLTAVLAADTSLRAPLSGEEKYERGKAFFALIYNQHTDRVLSSMATTSGGDLSHFAISSVYGELLSEMSILSAVETGLLEFVCCLADGLAPQAKGHFFGSRNLGASGNTMRATIVLVDDISRQLGVGYSWKNENFAFLEKVAAW</sequence>
<dbReference type="PANTHER" id="PTHR28180">
    <property type="entry name" value="CONSERVED MITOCHONDRIAL PROTEIN-RELATED"/>
    <property type="match status" value="1"/>
</dbReference>
<accession>A0ABQ9NWD9</accession>
<protein>
    <submittedName>
        <fullName evidence="1">Uncharacterized protein</fullName>
    </submittedName>
</protein>
<dbReference type="EMBL" id="JAPDRL010000027">
    <property type="protein sequence ID" value="KAJ9665650.1"/>
    <property type="molecule type" value="Genomic_DNA"/>
</dbReference>
<evidence type="ECO:0000313" key="1">
    <source>
        <dbReference type="EMBL" id="KAJ9665650.1"/>
    </source>
</evidence>
<reference evidence="1" key="1">
    <citation type="submission" date="2022-10" db="EMBL/GenBank/DDBJ databases">
        <title>Culturing micro-colonial fungi from biological soil crusts in the Mojave desert and describing Neophaeococcomyces mojavensis, and introducing the new genera and species Taxawa tesnikishii.</title>
        <authorList>
            <person name="Kurbessoian T."/>
            <person name="Stajich J.E."/>
        </authorList>
    </citation>
    <scope>NUCLEOTIDE SEQUENCE</scope>
    <source>
        <strain evidence="1">TK_1</strain>
    </source>
</reference>
<dbReference type="PANTHER" id="PTHR28180:SF2">
    <property type="entry name" value="PEROXISOMAL PROTEIN 2"/>
    <property type="match status" value="1"/>
</dbReference>
<gene>
    <name evidence="1" type="ORF">H2201_004342</name>
</gene>
<dbReference type="Gene3D" id="1.20.1290.10">
    <property type="entry name" value="AhpD-like"/>
    <property type="match status" value="1"/>
</dbReference>
<dbReference type="Proteomes" id="UP001172684">
    <property type="component" value="Unassembled WGS sequence"/>
</dbReference>
<name>A0ABQ9NWD9_9PEZI</name>
<evidence type="ECO:0000313" key="2">
    <source>
        <dbReference type="Proteomes" id="UP001172684"/>
    </source>
</evidence>
<dbReference type="InterPro" id="IPR029032">
    <property type="entry name" value="AhpD-like"/>
</dbReference>